<dbReference type="Proteomes" id="UP001165960">
    <property type="component" value="Unassembled WGS sequence"/>
</dbReference>
<comment type="caution">
    <text evidence="1">The sequence shown here is derived from an EMBL/GenBank/DDBJ whole genome shotgun (WGS) entry which is preliminary data.</text>
</comment>
<evidence type="ECO:0000313" key="1">
    <source>
        <dbReference type="EMBL" id="KAJ9088365.1"/>
    </source>
</evidence>
<keyword evidence="2" id="KW-1185">Reference proteome</keyword>
<reference evidence="1" key="1">
    <citation type="submission" date="2022-04" db="EMBL/GenBank/DDBJ databases">
        <title>Genome of the entomopathogenic fungus Entomophthora muscae.</title>
        <authorList>
            <person name="Elya C."/>
            <person name="Lovett B.R."/>
            <person name="Lee E."/>
            <person name="Macias A.M."/>
            <person name="Hajek A.E."/>
            <person name="De Bivort B.L."/>
            <person name="Kasson M.T."/>
            <person name="De Fine Licht H.H."/>
            <person name="Stajich J.E."/>
        </authorList>
    </citation>
    <scope>NUCLEOTIDE SEQUENCE</scope>
    <source>
        <strain evidence="1">Berkeley</strain>
    </source>
</reference>
<protein>
    <submittedName>
        <fullName evidence="1">Uncharacterized protein</fullName>
    </submittedName>
</protein>
<evidence type="ECO:0000313" key="2">
    <source>
        <dbReference type="Proteomes" id="UP001165960"/>
    </source>
</evidence>
<organism evidence="1 2">
    <name type="scientific">Entomophthora muscae</name>
    <dbReference type="NCBI Taxonomy" id="34485"/>
    <lineage>
        <taxon>Eukaryota</taxon>
        <taxon>Fungi</taxon>
        <taxon>Fungi incertae sedis</taxon>
        <taxon>Zoopagomycota</taxon>
        <taxon>Entomophthoromycotina</taxon>
        <taxon>Entomophthoromycetes</taxon>
        <taxon>Entomophthorales</taxon>
        <taxon>Entomophthoraceae</taxon>
        <taxon>Entomophthora</taxon>
    </lineage>
</organism>
<proteinExistence type="predicted"/>
<accession>A0ACC2UNY0</accession>
<dbReference type="EMBL" id="QTSX02000127">
    <property type="protein sequence ID" value="KAJ9088365.1"/>
    <property type="molecule type" value="Genomic_DNA"/>
</dbReference>
<sequence length="250" mass="28634">MQLILTLILTTLASVRSIDQDQFLESYCTNKAVAITLTRARVNGAIKCREDKCLNVERATACKDKSTVKVMDGIVVEKEDPKYYIYYGHMTLNPEISKIKQYWSANEHLSSRLRFESKFKRSYAGFSFDITDFDSAKQLNVFLNEYPKLLTDANRRDLALVLKASQWQTLADPIIEYNANYLSIRGSIADVEKMANQKGFVQPPMPVYITVDKISKMVISDLKKKYAWITGYSTEKMYGKFGTISAFFQL</sequence>
<gene>
    <name evidence="1" type="ORF">DSO57_1023957</name>
</gene>
<name>A0ACC2UNY0_9FUNG</name>